<accession>A0ABQ9EGL4</accession>
<organism evidence="1 2">
    <name type="scientific">Tegillarca granosa</name>
    <name type="common">Malaysian cockle</name>
    <name type="synonym">Anadara granosa</name>
    <dbReference type="NCBI Taxonomy" id="220873"/>
    <lineage>
        <taxon>Eukaryota</taxon>
        <taxon>Metazoa</taxon>
        <taxon>Spiralia</taxon>
        <taxon>Lophotrochozoa</taxon>
        <taxon>Mollusca</taxon>
        <taxon>Bivalvia</taxon>
        <taxon>Autobranchia</taxon>
        <taxon>Pteriomorphia</taxon>
        <taxon>Arcoida</taxon>
        <taxon>Arcoidea</taxon>
        <taxon>Arcidae</taxon>
        <taxon>Tegillarca</taxon>
    </lineage>
</organism>
<sequence>MGITRNPEWESICVLGIISACFVKRPRDMYTAVNQEVWHITEQILKFNYSPHIDRKKCNLI</sequence>
<reference evidence="1 2" key="1">
    <citation type="submission" date="2022-12" db="EMBL/GenBank/DDBJ databases">
        <title>Chromosome-level genome of Tegillarca granosa.</title>
        <authorList>
            <person name="Kim J."/>
        </authorList>
    </citation>
    <scope>NUCLEOTIDE SEQUENCE [LARGE SCALE GENOMIC DNA]</scope>
    <source>
        <strain evidence="1">Teg-2019</strain>
        <tissue evidence="1">Adductor muscle</tissue>
    </source>
</reference>
<name>A0ABQ9EGL4_TEGGR</name>
<evidence type="ECO:0000313" key="1">
    <source>
        <dbReference type="EMBL" id="KAJ8303556.1"/>
    </source>
</evidence>
<evidence type="ECO:0000313" key="2">
    <source>
        <dbReference type="Proteomes" id="UP001217089"/>
    </source>
</evidence>
<gene>
    <name evidence="1" type="ORF">KUTeg_019952</name>
</gene>
<comment type="caution">
    <text evidence="1">The sequence shown here is derived from an EMBL/GenBank/DDBJ whole genome shotgun (WGS) entry which is preliminary data.</text>
</comment>
<protein>
    <submittedName>
        <fullName evidence="1">Uncharacterized protein</fullName>
    </submittedName>
</protein>
<dbReference type="PROSITE" id="PS51257">
    <property type="entry name" value="PROKAR_LIPOPROTEIN"/>
    <property type="match status" value="1"/>
</dbReference>
<proteinExistence type="predicted"/>
<keyword evidence="2" id="KW-1185">Reference proteome</keyword>
<dbReference type="EMBL" id="JARBDR010000917">
    <property type="protein sequence ID" value="KAJ8303556.1"/>
    <property type="molecule type" value="Genomic_DNA"/>
</dbReference>
<dbReference type="Proteomes" id="UP001217089">
    <property type="component" value="Unassembled WGS sequence"/>
</dbReference>